<sequence>MALSAIFIQVELPTVIGLATSKATRPSSDLPELVDPTKRLNNPPPMSIYTMKQTRLEGHNMPLHAATDPFPLFPEQPWHTRVPFKIDVRKLLEVLDRTSELPVIAWCHDNFPLVYVIFISDCTEIASRETALRTPSGRLWNFRTTAVMQGRCTEGRALKALDGREHLSMVTCRGGTFYSSKKKKRGSVLAKRPYETPVMKHFLNDRMFFVESISTQIQKIA</sequence>
<dbReference type="EMBL" id="KZ825064">
    <property type="protein sequence ID" value="RAH56724.1"/>
    <property type="molecule type" value="Genomic_DNA"/>
</dbReference>
<dbReference type="AlphaFoldDB" id="A0A8G1QZR2"/>
<dbReference type="PANTHER" id="PTHR41677:SF1">
    <property type="entry name" value="FE2OG DIOXYGENASE DOMAIN-CONTAINING PROTEIN"/>
    <property type="match status" value="1"/>
</dbReference>
<keyword evidence="2" id="KW-1185">Reference proteome</keyword>
<evidence type="ECO:0000313" key="1">
    <source>
        <dbReference type="EMBL" id="RAH56724.1"/>
    </source>
</evidence>
<dbReference type="GeneID" id="37165098"/>
<protein>
    <submittedName>
        <fullName evidence="1">Uncharacterized protein</fullName>
    </submittedName>
</protein>
<name>A0A8G1QZR2_9EURO</name>
<dbReference type="RefSeq" id="XP_025514646.1">
    <property type="nucleotide sequence ID" value="XM_025661696.1"/>
</dbReference>
<organism evidence="1 2">
    <name type="scientific">Aspergillus piperis CBS 112811</name>
    <dbReference type="NCBI Taxonomy" id="1448313"/>
    <lineage>
        <taxon>Eukaryota</taxon>
        <taxon>Fungi</taxon>
        <taxon>Dikarya</taxon>
        <taxon>Ascomycota</taxon>
        <taxon>Pezizomycotina</taxon>
        <taxon>Eurotiomycetes</taxon>
        <taxon>Eurotiomycetidae</taxon>
        <taxon>Eurotiales</taxon>
        <taxon>Aspergillaceae</taxon>
        <taxon>Aspergillus</taxon>
        <taxon>Aspergillus subgen. Circumdati</taxon>
    </lineage>
</organism>
<reference evidence="1 2" key="1">
    <citation type="submission" date="2018-02" db="EMBL/GenBank/DDBJ databases">
        <title>The genomes of Aspergillus section Nigri reveals drivers in fungal speciation.</title>
        <authorList>
            <consortium name="DOE Joint Genome Institute"/>
            <person name="Vesth T.C."/>
            <person name="Nybo J."/>
            <person name="Theobald S."/>
            <person name="Brandl J."/>
            <person name="Frisvad J.C."/>
            <person name="Nielsen K.F."/>
            <person name="Lyhne E.K."/>
            <person name="Kogle M.E."/>
            <person name="Kuo A."/>
            <person name="Riley R."/>
            <person name="Clum A."/>
            <person name="Nolan M."/>
            <person name="Lipzen A."/>
            <person name="Salamov A."/>
            <person name="Henrissat B."/>
            <person name="Wiebenga A."/>
            <person name="De vries R.P."/>
            <person name="Grigoriev I.V."/>
            <person name="Mortensen U.H."/>
            <person name="Andersen M.R."/>
            <person name="Baker S.E."/>
        </authorList>
    </citation>
    <scope>NUCLEOTIDE SEQUENCE [LARGE SCALE GENOMIC DNA]</scope>
    <source>
        <strain evidence="1 2">CBS 112811</strain>
    </source>
</reference>
<dbReference type="PANTHER" id="PTHR41677">
    <property type="entry name" value="YALI0B19030P"/>
    <property type="match status" value="1"/>
</dbReference>
<proteinExistence type="predicted"/>
<dbReference type="Proteomes" id="UP000249526">
    <property type="component" value="Unassembled WGS sequence"/>
</dbReference>
<accession>A0A8G1QZR2</accession>
<evidence type="ECO:0000313" key="2">
    <source>
        <dbReference type="Proteomes" id="UP000249526"/>
    </source>
</evidence>
<gene>
    <name evidence="1" type="ORF">BO85DRAFT_460101</name>
</gene>